<evidence type="ECO:0000256" key="3">
    <source>
        <dbReference type="ARBA" id="ARBA00022801"/>
    </source>
</evidence>
<dbReference type="NCBIfam" id="TIGR01543">
    <property type="entry name" value="proheadase_HK97"/>
    <property type="match status" value="1"/>
</dbReference>
<protein>
    <submittedName>
        <fullName evidence="5">Caudovirus prohead protease</fullName>
    </submittedName>
</protein>
<keyword evidence="2 5" id="KW-0645">Protease</keyword>
<dbReference type="InterPro" id="IPR006433">
    <property type="entry name" value="Prohead_protease"/>
</dbReference>
<proteinExistence type="predicted"/>
<dbReference type="EMBL" id="MCRJ01000186">
    <property type="protein sequence ID" value="ODN68411.1"/>
    <property type="molecule type" value="Genomic_DNA"/>
</dbReference>
<keyword evidence="1" id="KW-1188">Viral release from host cell</keyword>
<gene>
    <name evidence="5" type="ORF">A6302_04296</name>
</gene>
<reference evidence="5 6" key="1">
    <citation type="submission" date="2016-07" db="EMBL/GenBank/DDBJ databases">
        <title>Draft Genome Sequence of Methylobrevis pamukkalensis PK2.</title>
        <authorList>
            <person name="Vasilenko O.V."/>
            <person name="Doronina N.V."/>
            <person name="Shmareva M.N."/>
            <person name="Tarlachkov S.V."/>
            <person name="Mustakhimov I."/>
            <person name="Trotsenko Y.A."/>
        </authorList>
    </citation>
    <scope>NUCLEOTIDE SEQUENCE [LARGE SCALE GENOMIC DNA]</scope>
    <source>
        <strain evidence="5 6">PK2</strain>
    </source>
</reference>
<dbReference type="AlphaFoldDB" id="A0A1E3GYK0"/>
<evidence type="ECO:0000259" key="4">
    <source>
        <dbReference type="Pfam" id="PF04586"/>
    </source>
</evidence>
<keyword evidence="6" id="KW-1185">Reference proteome</keyword>
<dbReference type="Pfam" id="PF04586">
    <property type="entry name" value="Peptidase_S78"/>
    <property type="match status" value="1"/>
</dbReference>
<sequence>MIRPGAFAASLATDDVRALFNHDPNVILGRNRAGTLQLEEDGHGLAITIDPPATQAARDLLVSIERGDVSQMSFELTIAPDGQIWERDREGRVLRTLTAVRLHDVSPVVFPAYPDTAVAVRALATWQGSARSAPPVALLRRRLDLALVDPTA</sequence>
<dbReference type="Proteomes" id="UP000094622">
    <property type="component" value="Unassembled WGS sequence"/>
</dbReference>
<dbReference type="RefSeq" id="WP_069308399.1">
    <property type="nucleotide sequence ID" value="NZ_MCRJ01000186.1"/>
</dbReference>
<accession>A0A1E3GYK0</accession>
<evidence type="ECO:0000256" key="1">
    <source>
        <dbReference type="ARBA" id="ARBA00022612"/>
    </source>
</evidence>
<dbReference type="InterPro" id="IPR054613">
    <property type="entry name" value="Peptidase_S78_dom"/>
</dbReference>
<feature type="domain" description="Prohead serine protease" evidence="4">
    <location>
        <begin position="1"/>
        <end position="121"/>
    </location>
</feature>
<evidence type="ECO:0000313" key="6">
    <source>
        <dbReference type="Proteomes" id="UP000094622"/>
    </source>
</evidence>
<evidence type="ECO:0000256" key="2">
    <source>
        <dbReference type="ARBA" id="ARBA00022670"/>
    </source>
</evidence>
<comment type="caution">
    <text evidence="5">The sequence shown here is derived from an EMBL/GenBank/DDBJ whole genome shotgun (WGS) entry which is preliminary data.</text>
</comment>
<name>A0A1E3GYK0_9HYPH</name>
<organism evidence="5 6">
    <name type="scientific">Methylobrevis pamukkalensis</name>
    <dbReference type="NCBI Taxonomy" id="1439726"/>
    <lineage>
        <taxon>Bacteria</taxon>
        <taxon>Pseudomonadati</taxon>
        <taxon>Pseudomonadota</taxon>
        <taxon>Alphaproteobacteria</taxon>
        <taxon>Hyphomicrobiales</taxon>
        <taxon>Pleomorphomonadaceae</taxon>
        <taxon>Methylobrevis</taxon>
    </lineage>
</organism>
<keyword evidence="3" id="KW-0378">Hydrolase</keyword>
<evidence type="ECO:0000313" key="5">
    <source>
        <dbReference type="EMBL" id="ODN68411.1"/>
    </source>
</evidence>
<dbReference type="GO" id="GO:0008233">
    <property type="term" value="F:peptidase activity"/>
    <property type="evidence" value="ECO:0007669"/>
    <property type="project" value="UniProtKB-KW"/>
</dbReference>
<dbReference type="GO" id="GO:0006508">
    <property type="term" value="P:proteolysis"/>
    <property type="evidence" value="ECO:0007669"/>
    <property type="project" value="UniProtKB-KW"/>
</dbReference>